<dbReference type="SUPFAM" id="SSF58104">
    <property type="entry name" value="Methyl-accepting chemotaxis protein (MCP) signaling domain"/>
    <property type="match status" value="1"/>
</dbReference>
<feature type="coiled-coil region" evidence="4">
    <location>
        <begin position="265"/>
        <end position="292"/>
    </location>
</feature>
<proteinExistence type="inferred from homology"/>
<evidence type="ECO:0000256" key="3">
    <source>
        <dbReference type="PROSITE-ProRule" id="PRU00284"/>
    </source>
</evidence>
<dbReference type="Proteomes" id="UP000255000">
    <property type="component" value="Unassembled WGS sequence"/>
</dbReference>
<feature type="transmembrane region" description="Helical" evidence="5">
    <location>
        <begin position="12"/>
        <end position="35"/>
    </location>
</feature>
<dbReference type="RefSeq" id="WP_019962800.1">
    <property type="nucleotide sequence ID" value="NZ_UGSK01000001.1"/>
</dbReference>
<evidence type="ECO:0000256" key="4">
    <source>
        <dbReference type="SAM" id="Coils"/>
    </source>
</evidence>
<keyword evidence="5" id="KW-0472">Membrane</keyword>
<dbReference type="Pfam" id="PF00015">
    <property type="entry name" value="MCPsignal"/>
    <property type="match status" value="1"/>
</dbReference>
<comment type="similarity">
    <text evidence="2">Belongs to the methyl-accepting chemotaxis (MCP) protein family.</text>
</comment>
<dbReference type="SMART" id="SM00283">
    <property type="entry name" value="MA"/>
    <property type="match status" value="1"/>
</dbReference>
<name>A0A378ZUM5_9HYPH</name>
<accession>A0A378ZUM5</accession>
<dbReference type="EMBL" id="UGSK01000001">
    <property type="protein sequence ID" value="SUB00241.1"/>
    <property type="molecule type" value="Genomic_DNA"/>
</dbReference>
<dbReference type="Gene3D" id="1.10.287.950">
    <property type="entry name" value="Methyl-accepting chemotaxis protein"/>
    <property type="match status" value="1"/>
</dbReference>
<feature type="domain" description="Methyl-accepting transducer" evidence="6">
    <location>
        <begin position="317"/>
        <end position="546"/>
    </location>
</feature>
<dbReference type="InterPro" id="IPR004089">
    <property type="entry name" value="MCPsignal_dom"/>
</dbReference>
<dbReference type="PROSITE" id="PS50111">
    <property type="entry name" value="CHEMOTAXIS_TRANSDUC_2"/>
    <property type="match status" value="1"/>
</dbReference>
<evidence type="ECO:0000313" key="9">
    <source>
        <dbReference type="Proteomes" id="UP000255000"/>
    </source>
</evidence>
<dbReference type="Gene3D" id="6.10.340.10">
    <property type="match status" value="1"/>
</dbReference>
<keyword evidence="5" id="KW-0812">Transmembrane</keyword>
<keyword evidence="1 3" id="KW-0807">Transducer</keyword>
<sequence>MNWFKNLTLSKKMFVTPVILLIGLGIVSLISFNAIDQQRSAIQNLNEVQIKALSDVSEAKDRLAQAQLQLYALMTVAVNESDMMRIQKANEETAAVFKTLEPALQQLDFSAVGNAQVNQARDVFVGAIADYVKAAISAADMASLDVAAASIMMNDAIGRHAELLQALNTLSDDIGAIRHQATQSTLAGANQALQLFLITVACVTVAGLLLNWIISRMISGPIVRIIRSMAELAGGRTDIAIERMDRRDEIGQMVEALGVFRGNMLEVERMQAERFERERQAGEEKRRAQEALAADFEHRLMGIISNIAVSSQRMQSTAQSLSAVAEQTTNQASEVANSAEMASGSVQTAASAAEEMSASIFEITRQVSEAAQISNQANSEAIRTNETVRGLADAGSKIGEVIELIRGIAEQTNLLALNATIEAARAGEAGRGFAVVASEVKNLATQTARATEEIGAQIAGMQSVTGDAVNAISSIASTITRVKVISDTIASAVSEQGAATREIAISTQRAAQGTTEVGHTITGVAKAASQTGVAATDVLRVAGELSQHSESLQTQVDAFLNQIRAA</sequence>
<dbReference type="Pfam" id="PF12729">
    <property type="entry name" value="4HB_MCP_1"/>
    <property type="match status" value="1"/>
</dbReference>
<dbReference type="GO" id="GO:0016020">
    <property type="term" value="C:membrane"/>
    <property type="evidence" value="ECO:0007669"/>
    <property type="project" value="InterPro"/>
</dbReference>
<dbReference type="PROSITE" id="PS50885">
    <property type="entry name" value="HAMP"/>
    <property type="match status" value="1"/>
</dbReference>
<evidence type="ECO:0000256" key="5">
    <source>
        <dbReference type="SAM" id="Phobius"/>
    </source>
</evidence>
<organism evidence="8 9">
    <name type="scientific">Pannonibacter phragmitetus</name>
    <dbReference type="NCBI Taxonomy" id="121719"/>
    <lineage>
        <taxon>Bacteria</taxon>
        <taxon>Pseudomonadati</taxon>
        <taxon>Pseudomonadota</taxon>
        <taxon>Alphaproteobacteria</taxon>
        <taxon>Hyphomicrobiales</taxon>
        <taxon>Stappiaceae</taxon>
        <taxon>Pannonibacter</taxon>
    </lineage>
</organism>
<keyword evidence="4" id="KW-0175">Coiled coil</keyword>
<evidence type="ECO:0000313" key="8">
    <source>
        <dbReference type="EMBL" id="SUB00241.1"/>
    </source>
</evidence>
<dbReference type="InterPro" id="IPR024478">
    <property type="entry name" value="HlyB_4HB_MCP"/>
</dbReference>
<feature type="transmembrane region" description="Helical" evidence="5">
    <location>
        <begin position="192"/>
        <end position="214"/>
    </location>
</feature>
<evidence type="ECO:0000259" key="7">
    <source>
        <dbReference type="PROSITE" id="PS50885"/>
    </source>
</evidence>
<dbReference type="InterPro" id="IPR003660">
    <property type="entry name" value="HAMP_dom"/>
</dbReference>
<dbReference type="OrthoDB" id="369026at2"/>
<feature type="domain" description="HAMP" evidence="7">
    <location>
        <begin position="216"/>
        <end position="269"/>
    </location>
</feature>
<dbReference type="PANTHER" id="PTHR32089">
    <property type="entry name" value="METHYL-ACCEPTING CHEMOTAXIS PROTEIN MCPB"/>
    <property type="match status" value="1"/>
</dbReference>
<evidence type="ECO:0000259" key="6">
    <source>
        <dbReference type="PROSITE" id="PS50111"/>
    </source>
</evidence>
<keyword evidence="5" id="KW-1133">Transmembrane helix</keyword>
<evidence type="ECO:0000256" key="2">
    <source>
        <dbReference type="ARBA" id="ARBA00029447"/>
    </source>
</evidence>
<gene>
    <name evidence="8" type="primary">mcp4_8</name>
    <name evidence="8" type="ORF">NCTC13350_01153</name>
</gene>
<evidence type="ECO:0000256" key="1">
    <source>
        <dbReference type="ARBA" id="ARBA00023224"/>
    </source>
</evidence>
<dbReference type="PANTHER" id="PTHR32089:SF112">
    <property type="entry name" value="LYSOZYME-LIKE PROTEIN-RELATED"/>
    <property type="match status" value="1"/>
</dbReference>
<dbReference type="SMART" id="SM00304">
    <property type="entry name" value="HAMP"/>
    <property type="match status" value="1"/>
</dbReference>
<dbReference type="AlphaFoldDB" id="A0A378ZUM5"/>
<reference evidence="8 9" key="1">
    <citation type="submission" date="2018-06" db="EMBL/GenBank/DDBJ databases">
        <authorList>
            <consortium name="Pathogen Informatics"/>
            <person name="Doyle S."/>
        </authorList>
    </citation>
    <scope>NUCLEOTIDE SEQUENCE [LARGE SCALE GENOMIC DNA]</scope>
    <source>
        <strain evidence="8 9">NCTC13350</strain>
    </source>
</reference>
<protein>
    <submittedName>
        <fullName evidence="8">Methyl-accepting chemotaxis protein 4</fullName>
    </submittedName>
</protein>
<dbReference type="GO" id="GO:0007165">
    <property type="term" value="P:signal transduction"/>
    <property type="evidence" value="ECO:0007669"/>
    <property type="project" value="UniProtKB-KW"/>
</dbReference>
<dbReference type="Pfam" id="PF00672">
    <property type="entry name" value="HAMP"/>
    <property type="match status" value="1"/>
</dbReference>